<dbReference type="PANTHER" id="PTHR44329:SF288">
    <property type="entry name" value="MITOGEN-ACTIVATED PROTEIN KINASE KINASE KINASE 20"/>
    <property type="match status" value="1"/>
</dbReference>
<evidence type="ECO:0000313" key="8">
    <source>
        <dbReference type="Proteomes" id="UP000027195"/>
    </source>
</evidence>
<dbReference type="GO" id="GO:0005524">
    <property type="term" value="F:ATP binding"/>
    <property type="evidence" value="ECO:0007669"/>
    <property type="project" value="UniProtKB-KW"/>
</dbReference>
<dbReference type="Proteomes" id="UP000027195">
    <property type="component" value="Unassembled WGS sequence"/>
</dbReference>
<keyword evidence="2" id="KW-0547">Nucleotide-binding</keyword>
<dbReference type="AlphaFoldDB" id="A0A067N323"/>
<protein>
    <recommendedName>
        <fullName evidence="6">Protein kinase domain-containing protein</fullName>
    </recommendedName>
</protein>
<dbReference type="PIRSF" id="PIRSF000654">
    <property type="entry name" value="Integrin-linked_kinase"/>
    <property type="match status" value="1"/>
</dbReference>
<keyword evidence="1" id="KW-0808">Transferase</keyword>
<evidence type="ECO:0000256" key="1">
    <source>
        <dbReference type="ARBA" id="ARBA00022679"/>
    </source>
</evidence>
<dbReference type="OrthoDB" id="346907at2759"/>
<organism evidence="7 8">
    <name type="scientific">Botryobasidium botryosum (strain FD-172 SS1)</name>
    <dbReference type="NCBI Taxonomy" id="930990"/>
    <lineage>
        <taxon>Eukaryota</taxon>
        <taxon>Fungi</taxon>
        <taxon>Dikarya</taxon>
        <taxon>Basidiomycota</taxon>
        <taxon>Agaricomycotina</taxon>
        <taxon>Agaricomycetes</taxon>
        <taxon>Cantharellales</taxon>
        <taxon>Botryobasidiaceae</taxon>
        <taxon>Botryobasidium</taxon>
    </lineage>
</organism>
<evidence type="ECO:0000256" key="5">
    <source>
        <dbReference type="SAM" id="MobiDB-lite"/>
    </source>
</evidence>
<feature type="domain" description="Protein kinase" evidence="6">
    <location>
        <begin position="1"/>
        <end position="212"/>
    </location>
</feature>
<sequence>MRIWSSLRNEYVCPIYGVCTDPDGPYPYLVSPWCSNGAAPKYVLEKPRAIRMQLCLEIALGLRYLHNLKHPVIHGSVKGSNVLISDDGKVRLSDFGLSAFQGGENLASVMPKNLHWMSPQTMQRIFTPDSDVWAWAMTLLELLSDNYPFFYLKFRMSVPDDIRKGTRPDRKEYAKLNVLFSDKLWSFLERCWHPEPEKRPKIEEVVSTMEAIIREEASEEAAAPSAVVPEASSSVPSS</sequence>
<dbReference type="PROSITE" id="PS50011">
    <property type="entry name" value="PROTEIN_KINASE_DOM"/>
    <property type="match status" value="1"/>
</dbReference>
<proteinExistence type="predicted"/>
<accession>A0A067N323</accession>
<dbReference type="Pfam" id="PF07714">
    <property type="entry name" value="PK_Tyr_Ser-Thr"/>
    <property type="match status" value="1"/>
</dbReference>
<feature type="compositionally biased region" description="Low complexity" evidence="5">
    <location>
        <begin position="220"/>
        <end position="238"/>
    </location>
</feature>
<dbReference type="PANTHER" id="PTHR44329">
    <property type="entry name" value="SERINE/THREONINE-PROTEIN KINASE TNNI3K-RELATED"/>
    <property type="match status" value="1"/>
</dbReference>
<name>A0A067N323_BOTB1</name>
<evidence type="ECO:0000259" key="6">
    <source>
        <dbReference type="PROSITE" id="PS50011"/>
    </source>
</evidence>
<dbReference type="HOGENOM" id="CLU_000288_7_18_1"/>
<dbReference type="SUPFAM" id="SSF56112">
    <property type="entry name" value="Protein kinase-like (PK-like)"/>
    <property type="match status" value="1"/>
</dbReference>
<dbReference type="InterPro" id="IPR011009">
    <property type="entry name" value="Kinase-like_dom_sf"/>
</dbReference>
<dbReference type="EMBL" id="KL198021">
    <property type="protein sequence ID" value="KDQ18547.1"/>
    <property type="molecule type" value="Genomic_DNA"/>
</dbReference>
<evidence type="ECO:0000256" key="2">
    <source>
        <dbReference type="ARBA" id="ARBA00022741"/>
    </source>
</evidence>
<evidence type="ECO:0000256" key="3">
    <source>
        <dbReference type="ARBA" id="ARBA00022777"/>
    </source>
</evidence>
<feature type="region of interest" description="Disordered" evidence="5">
    <location>
        <begin position="217"/>
        <end position="238"/>
    </location>
</feature>
<dbReference type="InterPro" id="IPR051681">
    <property type="entry name" value="Ser/Thr_Kinases-Pseudokinases"/>
</dbReference>
<dbReference type="Gene3D" id="1.10.510.10">
    <property type="entry name" value="Transferase(Phosphotransferase) domain 1"/>
    <property type="match status" value="1"/>
</dbReference>
<reference evidence="8" key="1">
    <citation type="journal article" date="2014" name="Proc. Natl. Acad. Sci. U.S.A.">
        <title>Extensive sampling of basidiomycete genomes demonstrates inadequacy of the white-rot/brown-rot paradigm for wood decay fungi.</title>
        <authorList>
            <person name="Riley R."/>
            <person name="Salamov A.A."/>
            <person name="Brown D.W."/>
            <person name="Nagy L.G."/>
            <person name="Floudas D."/>
            <person name="Held B.W."/>
            <person name="Levasseur A."/>
            <person name="Lombard V."/>
            <person name="Morin E."/>
            <person name="Otillar R."/>
            <person name="Lindquist E.A."/>
            <person name="Sun H."/>
            <person name="LaButti K.M."/>
            <person name="Schmutz J."/>
            <person name="Jabbour D."/>
            <person name="Luo H."/>
            <person name="Baker S.E."/>
            <person name="Pisabarro A.G."/>
            <person name="Walton J.D."/>
            <person name="Blanchette R.A."/>
            <person name="Henrissat B."/>
            <person name="Martin F."/>
            <person name="Cullen D."/>
            <person name="Hibbett D.S."/>
            <person name="Grigoriev I.V."/>
        </authorList>
    </citation>
    <scope>NUCLEOTIDE SEQUENCE [LARGE SCALE GENOMIC DNA]</scope>
    <source>
        <strain evidence="8">FD-172 SS1</strain>
    </source>
</reference>
<dbReference type="STRING" id="930990.A0A067N323"/>
<dbReference type="InterPro" id="IPR000719">
    <property type="entry name" value="Prot_kinase_dom"/>
</dbReference>
<evidence type="ECO:0000256" key="4">
    <source>
        <dbReference type="ARBA" id="ARBA00022840"/>
    </source>
</evidence>
<keyword evidence="3" id="KW-0418">Kinase</keyword>
<gene>
    <name evidence="7" type="ORF">BOTBODRAFT_514797</name>
</gene>
<dbReference type="InterPro" id="IPR001245">
    <property type="entry name" value="Ser-Thr/Tyr_kinase_cat_dom"/>
</dbReference>
<dbReference type="GO" id="GO:0004674">
    <property type="term" value="F:protein serine/threonine kinase activity"/>
    <property type="evidence" value="ECO:0007669"/>
    <property type="project" value="TreeGrafter"/>
</dbReference>
<keyword evidence="8" id="KW-1185">Reference proteome</keyword>
<evidence type="ECO:0000313" key="7">
    <source>
        <dbReference type="EMBL" id="KDQ18547.1"/>
    </source>
</evidence>
<keyword evidence="4" id="KW-0067">ATP-binding</keyword>
<dbReference type="InParanoid" id="A0A067N323"/>